<keyword evidence="2" id="KW-1185">Reference proteome</keyword>
<gene>
    <name evidence="1" type="ORF">C2845_PM02G45640</name>
</gene>
<protein>
    <submittedName>
        <fullName evidence="1">Uncharacterized protein</fullName>
    </submittedName>
</protein>
<comment type="caution">
    <text evidence="1">The sequence shown here is derived from an EMBL/GenBank/DDBJ whole genome shotgun (WGS) entry which is preliminary data.</text>
</comment>
<evidence type="ECO:0000313" key="2">
    <source>
        <dbReference type="Proteomes" id="UP000275267"/>
    </source>
</evidence>
<dbReference type="EMBL" id="PQIB02000005">
    <property type="protein sequence ID" value="RLN17283.1"/>
    <property type="molecule type" value="Genomic_DNA"/>
</dbReference>
<accession>A0A3L6SAE3</accession>
<dbReference type="Proteomes" id="UP000275267">
    <property type="component" value="Unassembled WGS sequence"/>
</dbReference>
<dbReference type="OrthoDB" id="10590347at2759"/>
<sequence>MDPNQSNDGSQGAFLDDNISPYQAVWNPYMYGYQGPPSWFPKGLQQLPPNVSMMHPSTNGPQVFHLAQNADAAMQNVEVDVEEQPLSPAPTEKGKRIK</sequence>
<evidence type="ECO:0000313" key="1">
    <source>
        <dbReference type="EMBL" id="RLN17283.1"/>
    </source>
</evidence>
<name>A0A3L6SAE3_PANMI</name>
<dbReference type="AlphaFoldDB" id="A0A3L6SAE3"/>
<proteinExistence type="predicted"/>
<reference evidence="2" key="1">
    <citation type="journal article" date="2019" name="Nat. Commun.">
        <title>The genome of broomcorn millet.</title>
        <authorList>
            <person name="Zou C."/>
            <person name="Miki D."/>
            <person name="Li D."/>
            <person name="Tang Q."/>
            <person name="Xiao L."/>
            <person name="Rajput S."/>
            <person name="Deng P."/>
            <person name="Jia W."/>
            <person name="Huang R."/>
            <person name="Zhang M."/>
            <person name="Sun Y."/>
            <person name="Hu J."/>
            <person name="Fu X."/>
            <person name="Schnable P.S."/>
            <person name="Li F."/>
            <person name="Zhang H."/>
            <person name="Feng B."/>
            <person name="Zhu X."/>
            <person name="Liu R."/>
            <person name="Schnable J.C."/>
            <person name="Zhu J.-K."/>
            <person name="Zhang H."/>
        </authorList>
    </citation>
    <scope>NUCLEOTIDE SEQUENCE [LARGE SCALE GENOMIC DNA]</scope>
</reference>
<organism evidence="1 2">
    <name type="scientific">Panicum miliaceum</name>
    <name type="common">Proso millet</name>
    <name type="synonym">Broomcorn millet</name>
    <dbReference type="NCBI Taxonomy" id="4540"/>
    <lineage>
        <taxon>Eukaryota</taxon>
        <taxon>Viridiplantae</taxon>
        <taxon>Streptophyta</taxon>
        <taxon>Embryophyta</taxon>
        <taxon>Tracheophyta</taxon>
        <taxon>Spermatophyta</taxon>
        <taxon>Magnoliopsida</taxon>
        <taxon>Liliopsida</taxon>
        <taxon>Poales</taxon>
        <taxon>Poaceae</taxon>
        <taxon>PACMAD clade</taxon>
        <taxon>Panicoideae</taxon>
        <taxon>Panicodae</taxon>
        <taxon>Paniceae</taxon>
        <taxon>Panicinae</taxon>
        <taxon>Panicum</taxon>
        <taxon>Panicum sect. Panicum</taxon>
    </lineage>
</organism>